<name>A0AAV4NAG0_CAEEX</name>
<accession>A0AAV4NAG0</accession>
<protein>
    <submittedName>
        <fullName evidence="1">Uncharacterized protein</fullName>
    </submittedName>
</protein>
<keyword evidence="2" id="KW-1185">Reference proteome</keyword>
<sequence length="248" mass="29042">MGIPLGFGQQNRTESFSFSRLHPVKVEINIPVRREEEEQEKSGGCFKEQISTWWILYWVSVSWTLDSSLSCLGCGGCFKEQIKELWVFHWVSVSRILGQQNRTESFHFHCEILSFSRLRPAKVEISIPGMEKMNKKRFSIKSCIADYVVWDLDGVLKNRWRHGGYSIKLRYHEYLVQVLISNQIVYCGLCCLRSGGFLKNRWWNGGYYIGFRCRGCLVRVSVSKTEPKAFVSMPKFLLFRDCIPLRWK</sequence>
<gene>
    <name evidence="1" type="ORF">CEXT_565771</name>
</gene>
<evidence type="ECO:0000313" key="1">
    <source>
        <dbReference type="EMBL" id="GIX81319.1"/>
    </source>
</evidence>
<dbReference type="EMBL" id="BPLR01020668">
    <property type="protein sequence ID" value="GIX81319.1"/>
    <property type="molecule type" value="Genomic_DNA"/>
</dbReference>
<proteinExistence type="predicted"/>
<comment type="caution">
    <text evidence="1">The sequence shown here is derived from an EMBL/GenBank/DDBJ whole genome shotgun (WGS) entry which is preliminary data.</text>
</comment>
<evidence type="ECO:0000313" key="2">
    <source>
        <dbReference type="Proteomes" id="UP001054945"/>
    </source>
</evidence>
<organism evidence="1 2">
    <name type="scientific">Caerostris extrusa</name>
    <name type="common">Bark spider</name>
    <name type="synonym">Caerostris bankana</name>
    <dbReference type="NCBI Taxonomy" id="172846"/>
    <lineage>
        <taxon>Eukaryota</taxon>
        <taxon>Metazoa</taxon>
        <taxon>Ecdysozoa</taxon>
        <taxon>Arthropoda</taxon>
        <taxon>Chelicerata</taxon>
        <taxon>Arachnida</taxon>
        <taxon>Araneae</taxon>
        <taxon>Araneomorphae</taxon>
        <taxon>Entelegynae</taxon>
        <taxon>Araneoidea</taxon>
        <taxon>Araneidae</taxon>
        <taxon>Caerostris</taxon>
    </lineage>
</organism>
<dbReference type="Proteomes" id="UP001054945">
    <property type="component" value="Unassembled WGS sequence"/>
</dbReference>
<dbReference type="AlphaFoldDB" id="A0AAV4NAG0"/>
<reference evidence="1 2" key="1">
    <citation type="submission" date="2021-06" db="EMBL/GenBank/DDBJ databases">
        <title>Caerostris extrusa draft genome.</title>
        <authorList>
            <person name="Kono N."/>
            <person name="Arakawa K."/>
        </authorList>
    </citation>
    <scope>NUCLEOTIDE SEQUENCE [LARGE SCALE GENOMIC DNA]</scope>
</reference>